<proteinExistence type="predicted"/>
<keyword evidence="1" id="KW-0808">Transferase</keyword>
<dbReference type="EMBL" id="CM051399">
    <property type="protein sequence ID" value="KAJ4717181.1"/>
    <property type="molecule type" value="Genomic_DNA"/>
</dbReference>
<organism evidence="1 2">
    <name type="scientific">Melia azedarach</name>
    <name type="common">Chinaberry tree</name>
    <dbReference type="NCBI Taxonomy" id="155640"/>
    <lineage>
        <taxon>Eukaryota</taxon>
        <taxon>Viridiplantae</taxon>
        <taxon>Streptophyta</taxon>
        <taxon>Embryophyta</taxon>
        <taxon>Tracheophyta</taxon>
        <taxon>Spermatophyta</taxon>
        <taxon>Magnoliopsida</taxon>
        <taxon>eudicotyledons</taxon>
        <taxon>Gunneridae</taxon>
        <taxon>Pentapetalae</taxon>
        <taxon>rosids</taxon>
        <taxon>malvids</taxon>
        <taxon>Sapindales</taxon>
        <taxon>Meliaceae</taxon>
        <taxon>Melia</taxon>
    </lineage>
</organism>
<dbReference type="Proteomes" id="UP001164539">
    <property type="component" value="Chromosome 6"/>
</dbReference>
<comment type="caution">
    <text evidence="1">The sequence shown here is derived from an EMBL/GenBank/DDBJ whole genome shotgun (WGS) entry which is preliminary data.</text>
</comment>
<keyword evidence="2" id="KW-1185">Reference proteome</keyword>
<keyword evidence="1" id="KW-0489">Methyltransferase</keyword>
<gene>
    <name evidence="1" type="ORF">OWV82_012098</name>
</gene>
<accession>A0ACC1Y1C1</accession>
<protein>
    <submittedName>
        <fullName evidence="1">S-adenosylmethionine-dependent methyltransferase</fullName>
    </submittedName>
</protein>
<evidence type="ECO:0000313" key="2">
    <source>
        <dbReference type="Proteomes" id="UP001164539"/>
    </source>
</evidence>
<reference evidence="1 2" key="1">
    <citation type="journal article" date="2023" name="Science">
        <title>Complex scaffold remodeling in plant triterpene biosynthesis.</title>
        <authorList>
            <person name="De La Pena R."/>
            <person name="Hodgson H."/>
            <person name="Liu J.C."/>
            <person name="Stephenson M.J."/>
            <person name="Martin A.C."/>
            <person name="Owen C."/>
            <person name="Harkess A."/>
            <person name="Leebens-Mack J."/>
            <person name="Jimenez L.E."/>
            <person name="Osbourn A."/>
            <person name="Sattely E.S."/>
        </authorList>
    </citation>
    <scope>NUCLEOTIDE SEQUENCE [LARGE SCALE GENOMIC DNA]</scope>
    <source>
        <strain evidence="2">cv. JPN11</strain>
        <tissue evidence="1">Leaf</tissue>
    </source>
</reference>
<evidence type="ECO:0000313" key="1">
    <source>
        <dbReference type="EMBL" id="KAJ4717181.1"/>
    </source>
</evidence>
<sequence length="360" mass="40476">MSKGETDILQQQSYAMVGGDGAHSYAKNSSYQKGAVDAAKELINESIANNLDLKLIGFNTSKAFQVADLGCSTGPNTFIAVQNIIEAVEQKLPHETLEFQVFFNDHYDNDFNTLFKTLPSSRKYFASGVPGSFRNRLFPKSSLHFVHSSYALHWLSRIPAEIVDRNSPVWNKDSIQCTGSVKGVTEAYATQFENDTVSFLDARAEDIVPGGLMVILTLAMPDGIPMSETANGVLYDVLGSCLNDLAKMGIISEEKVESFNLPIYNATPREVEAIIRRNKYFTIERLEELSNPVRSIPFTAQDYTVNFRAIFEEIVKNHFGKEYVDQIFYHFTERVAENLSFIEEKTLDIIDLFILLKRSV</sequence>
<name>A0ACC1Y1C1_MELAZ</name>